<feature type="domain" description="4Fe-4S ferredoxin-type" evidence="8">
    <location>
        <begin position="292"/>
        <end position="322"/>
    </location>
</feature>
<keyword evidence="2" id="KW-0004">4Fe-4S</keyword>
<feature type="transmembrane region" description="Helical" evidence="7">
    <location>
        <begin position="216"/>
        <end position="239"/>
    </location>
</feature>
<dbReference type="EMBL" id="CP003348">
    <property type="protein sequence ID" value="AFM02353.1"/>
    <property type="molecule type" value="Genomic_DNA"/>
</dbReference>
<reference evidence="9 10" key="2">
    <citation type="journal article" date="2015" name="J. Bacteriol.">
        <title>Genomic, proteomic, and biochemical analysis of the organohalide respiratory pathway in Desulfitobacterium dehalogenans.</title>
        <authorList>
            <person name="Kruse T."/>
            <person name="van de Pas B.A."/>
            <person name="Atteia A."/>
            <person name="Krab K."/>
            <person name="Hagen W.R."/>
            <person name="Goodwin L."/>
            <person name="Chain P."/>
            <person name="Boeren S."/>
            <person name="Maphosa F."/>
            <person name="Schraa G."/>
            <person name="de Vos W.M."/>
            <person name="van der Oost J."/>
            <person name="Smidt H."/>
            <person name="Stams A.J."/>
        </authorList>
    </citation>
    <scope>NUCLEOTIDE SEQUENCE [LARGE SCALE GENOMIC DNA]</scope>
    <source>
        <strain evidence="10">ATCC 51507 / DSM 9161 / JW/IU-DC1</strain>
    </source>
</reference>
<sequence>MRAGSRGGFEMPVQKLRRLTQFGSLLLIFLIPIFESYKRLLYYIPKSSIGNLYKEGFSSLDSSLKGGYLEQVVLIIDKLFGLIVDNTYTVSRFLDGFSGFFWSITIGDFTFIDPLAFIQMPIIDYSFDLDFLISITLPIAIALVLGRVFCSWICPYNTLQEFIRFAARTLGIKGISKQVIADPYLRYTILGIGFVLTVLGSAVFPYILPYVQLGRFFYYLTFGSVFWTGLIVVMVLLFLDSFMQKGVWCNYLCPTGALLGLLGRKKLIRVRRDKTKCMASCILCEKVCVWKSHPKLDDMLNCTHCHLCVDKCPSKALKIRSR</sequence>
<evidence type="ECO:0000256" key="7">
    <source>
        <dbReference type="SAM" id="Phobius"/>
    </source>
</evidence>
<dbReference type="STRING" id="756499.Desde_4092"/>
<dbReference type="InterPro" id="IPR051684">
    <property type="entry name" value="Electron_Trans/Redox"/>
</dbReference>
<dbReference type="InterPro" id="IPR017900">
    <property type="entry name" value="4Fe4S_Fe_S_CS"/>
</dbReference>
<feature type="transmembrane region" description="Helical" evidence="7">
    <location>
        <begin position="129"/>
        <end position="149"/>
    </location>
</feature>
<keyword evidence="5" id="KW-0408">Iron</keyword>
<dbReference type="Proteomes" id="UP000006053">
    <property type="component" value="Chromosome"/>
</dbReference>
<keyword evidence="10" id="KW-1185">Reference proteome</keyword>
<dbReference type="KEGG" id="ddh:Desde_4092"/>
<dbReference type="InterPro" id="IPR017896">
    <property type="entry name" value="4Fe4S_Fe-S-bd"/>
</dbReference>
<dbReference type="SUPFAM" id="SSF54862">
    <property type="entry name" value="4Fe-4S ferredoxins"/>
    <property type="match status" value="1"/>
</dbReference>
<dbReference type="GO" id="GO:0046872">
    <property type="term" value="F:metal ion binding"/>
    <property type="evidence" value="ECO:0007669"/>
    <property type="project" value="UniProtKB-KW"/>
</dbReference>
<reference evidence="10" key="1">
    <citation type="submission" date="2012-06" db="EMBL/GenBank/DDBJ databases">
        <title>Complete sequence of Desulfitobacterium dehalogenans ATCC 51507.</title>
        <authorList>
            <person name="Lucas S."/>
            <person name="Han J."/>
            <person name="Lapidus A."/>
            <person name="Cheng J.-F."/>
            <person name="Goodwin L."/>
            <person name="Pitluck S."/>
            <person name="Peters L."/>
            <person name="Ovchinnikova G."/>
            <person name="Teshima H."/>
            <person name="Detter J.C."/>
            <person name="Han C."/>
            <person name="Tapia R."/>
            <person name="Land M."/>
            <person name="Hauser L."/>
            <person name="Kyrpides N."/>
            <person name="Ivanova N."/>
            <person name="Pagani I."/>
            <person name="Kruse T."/>
            <person name="de Vos W.M."/>
            <person name="Smidt H."/>
            <person name="Woyke T."/>
        </authorList>
    </citation>
    <scope>NUCLEOTIDE SEQUENCE [LARGE SCALE GENOMIC DNA]</scope>
    <source>
        <strain evidence="10">ATCC 51507 / DSM 9161 / JW/IU-DC1</strain>
    </source>
</reference>
<dbReference type="PROSITE" id="PS51379">
    <property type="entry name" value="4FE4S_FER_2"/>
    <property type="match status" value="1"/>
</dbReference>
<keyword evidence="4" id="KW-0249">Electron transport</keyword>
<keyword evidence="7" id="KW-0812">Transmembrane</keyword>
<organism evidence="9 10">
    <name type="scientific">Desulfitobacterium dehalogenans (strain ATCC 51507 / DSM 9161 / JW/IU-DC1)</name>
    <dbReference type="NCBI Taxonomy" id="756499"/>
    <lineage>
        <taxon>Bacteria</taxon>
        <taxon>Bacillati</taxon>
        <taxon>Bacillota</taxon>
        <taxon>Clostridia</taxon>
        <taxon>Eubacteriales</taxon>
        <taxon>Desulfitobacteriaceae</taxon>
        <taxon>Desulfitobacterium</taxon>
    </lineage>
</organism>
<evidence type="ECO:0000256" key="3">
    <source>
        <dbReference type="ARBA" id="ARBA00022723"/>
    </source>
</evidence>
<evidence type="ECO:0000256" key="6">
    <source>
        <dbReference type="ARBA" id="ARBA00023014"/>
    </source>
</evidence>
<evidence type="ECO:0000259" key="8">
    <source>
        <dbReference type="PROSITE" id="PS51379"/>
    </source>
</evidence>
<dbReference type="eggNOG" id="COG0348">
    <property type="taxonomic scope" value="Bacteria"/>
</dbReference>
<dbReference type="AlphaFoldDB" id="I4AEG8"/>
<dbReference type="GO" id="GO:0005886">
    <property type="term" value="C:plasma membrane"/>
    <property type="evidence" value="ECO:0007669"/>
    <property type="project" value="TreeGrafter"/>
</dbReference>
<feature type="transmembrane region" description="Helical" evidence="7">
    <location>
        <begin position="99"/>
        <end position="117"/>
    </location>
</feature>
<keyword evidence="6" id="KW-0411">Iron-sulfur</keyword>
<keyword evidence="1" id="KW-0813">Transport</keyword>
<dbReference type="GO" id="GO:0051539">
    <property type="term" value="F:4 iron, 4 sulfur cluster binding"/>
    <property type="evidence" value="ECO:0007669"/>
    <property type="project" value="UniProtKB-KW"/>
</dbReference>
<accession>I4AEG8</accession>
<feature type="transmembrane region" description="Helical" evidence="7">
    <location>
        <begin position="20"/>
        <end position="37"/>
    </location>
</feature>
<feature type="transmembrane region" description="Helical" evidence="7">
    <location>
        <begin position="184"/>
        <end position="204"/>
    </location>
</feature>
<evidence type="ECO:0000256" key="1">
    <source>
        <dbReference type="ARBA" id="ARBA00022448"/>
    </source>
</evidence>
<evidence type="ECO:0000313" key="10">
    <source>
        <dbReference type="Proteomes" id="UP000006053"/>
    </source>
</evidence>
<dbReference type="HOGENOM" id="CLU_066585_0_1_9"/>
<evidence type="ECO:0000256" key="2">
    <source>
        <dbReference type="ARBA" id="ARBA00022485"/>
    </source>
</evidence>
<protein>
    <recommendedName>
        <fullName evidence="8">4Fe-4S ferredoxin-type domain-containing protein</fullName>
    </recommendedName>
</protein>
<dbReference type="Pfam" id="PF12801">
    <property type="entry name" value="Fer4_5"/>
    <property type="match status" value="2"/>
</dbReference>
<dbReference type="PANTHER" id="PTHR30176:SF3">
    <property type="entry name" value="FERREDOXIN-TYPE PROTEIN NAPH"/>
    <property type="match status" value="1"/>
</dbReference>
<evidence type="ECO:0000256" key="5">
    <source>
        <dbReference type="ARBA" id="ARBA00023004"/>
    </source>
</evidence>
<proteinExistence type="predicted"/>
<keyword evidence="7" id="KW-1133">Transmembrane helix</keyword>
<dbReference type="PROSITE" id="PS00198">
    <property type="entry name" value="4FE4S_FER_1"/>
    <property type="match status" value="1"/>
</dbReference>
<dbReference type="PANTHER" id="PTHR30176">
    <property type="entry name" value="FERREDOXIN-TYPE PROTEIN NAPH"/>
    <property type="match status" value="1"/>
</dbReference>
<evidence type="ECO:0000313" key="9">
    <source>
        <dbReference type="EMBL" id="AFM02353.1"/>
    </source>
</evidence>
<evidence type="ECO:0000256" key="4">
    <source>
        <dbReference type="ARBA" id="ARBA00022982"/>
    </source>
</evidence>
<name>I4AEG8_DESDJ</name>
<keyword evidence="7" id="KW-0472">Membrane</keyword>
<gene>
    <name evidence="9" type="ordered locus">Desde_4092</name>
</gene>
<keyword evidence="3" id="KW-0479">Metal-binding</keyword>